<keyword evidence="5" id="KW-0963">Cytoplasm</keyword>
<dbReference type="EMBL" id="CAXHTA020000017">
    <property type="protein sequence ID" value="CAL5227139.1"/>
    <property type="molecule type" value="Genomic_DNA"/>
</dbReference>
<dbReference type="InterPro" id="IPR029044">
    <property type="entry name" value="Nucleotide-diphossugar_trans"/>
</dbReference>
<evidence type="ECO:0000313" key="17">
    <source>
        <dbReference type="EMBL" id="CAL5227139.1"/>
    </source>
</evidence>
<keyword evidence="18" id="KW-1185">Reference proteome</keyword>
<dbReference type="InterPro" id="IPR050065">
    <property type="entry name" value="GlmU-like"/>
</dbReference>
<dbReference type="PANTHER" id="PTHR43584">
    <property type="entry name" value="NUCLEOTIDYL TRANSFERASE"/>
    <property type="match status" value="1"/>
</dbReference>
<gene>
    <name evidence="17" type="primary">g10050</name>
    <name evidence="17" type="ORF">VP750_LOCUS9045</name>
</gene>
<keyword evidence="9" id="KW-0460">Magnesium</keyword>
<accession>A0ABP1G9B4</accession>
<keyword evidence="7" id="KW-0548">Nucleotidyltransferase</keyword>
<comment type="similarity">
    <text evidence="4">In the N-terminal section; belongs to the N-acetylglucosamine-1-phosphate uridyltransferase family.</text>
</comment>
<evidence type="ECO:0000313" key="18">
    <source>
        <dbReference type="Proteomes" id="UP001497392"/>
    </source>
</evidence>
<dbReference type="InterPro" id="IPR001451">
    <property type="entry name" value="Hexapep"/>
</dbReference>
<keyword evidence="11" id="KW-0573">Peptidoglycan synthesis</keyword>
<comment type="catalytic activity">
    <reaction evidence="15">
        <text>alpha-D-glucosamine 1-phosphate + acetyl-CoA = N-acetyl-alpha-D-glucosamine 1-phosphate + CoA + H(+)</text>
        <dbReference type="Rhea" id="RHEA:13725"/>
        <dbReference type="ChEBI" id="CHEBI:15378"/>
        <dbReference type="ChEBI" id="CHEBI:57287"/>
        <dbReference type="ChEBI" id="CHEBI:57288"/>
        <dbReference type="ChEBI" id="CHEBI:57776"/>
        <dbReference type="ChEBI" id="CHEBI:58516"/>
        <dbReference type="EC" id="2.3.1.157"/>
    </reaction>
</comment>
<dbReference type="SUPFAM" id="SSF51161">
    <property type="entry name" value="Trimeric LpxA-like enzymes"/>
    <property type="match status" value="1"/>
</dbReference>
<evidence type="ECO:0000256" key="16">
    <source>
        <dbReference type="ARBA" id="ARBA00048493"/>
    </source>
</evidence>
<evidence type="ECO:0000256" key="15">
    <source>
        <dbReference type="ARBA" id="ARBA00048247"/>
    </source>
</evidence>
<comment type="subcellular location">
    <subcellularLocation>
        <location evidence="2">Cytoplasm</location>
    </subcellularLocation>
</comment>
<evidence type="ECO:0000256" key="11">
    <source>
        <dbReference type="ARBA" id="ARBA00022984"/>
    </source>
</evidence>
<dbReference type="Proteomes" id="UP001497392">
    <property type="component" value="Unassembled WGS sequence"/>
</dbReference>
<evidence type="ECO:0000256" key="8">
    <source>
        <dbReference type="ARBA" id="ARBA00022723"/>
    </source>
</evidence>
<evidence type="ECO:0000256" key="9">
    <source>
        <dbReference type="ARBA" id="ARBA00022842"/>
    </source>
</evidence>
<evidence type="ECO:0000256" key="5">
    <source>
        <dbReference type="ARBA" id="ARBA00022490"/>
    </source>
</evidence>
<evidence type="ECO:0000256" key="10">
    <source>
        <dbReference type="ARBA" id="ARBA00022960"/>
    </source>
</evidence>
<sequence>MQSDIPLALHTIAELPIISYNVNAALTLKSSQILITAAKEHVEAVQQVVQKAYPHEACSFIFIGVDASGQVGEEVARRQRQRALDALAEDITEVVEWPSNWYITREAVDTLVSRGREKLQKEGAECYSINVAAGSGMSVSKAGPHPSWATAGFWRKALQGNSQSSSGHFCEAYDEAIGKPPTIITNRWDLREVEHRLRVSELKRHLQSGVTFRDSDHGTHLSAGLHIGRDTVIGVGVQIYGKTVIGRNVSIEGPTVIKDSVIGDNCRIGAFSHLDRATLASGSGVGPFARMRAGAAIDSGAYIGNFVELKGAHVGQGGNVCHLSYLGDADVGERANIGAGTITCNYNGVAKNRTTIAADAFIGSNSTLVAPVTVGQGALIAAGSVVTTDVPADALALGRSRQTTLEHRANATREKLRAQEEQKKSQLG</sequence>
<dbReference type="SUPFAM" id="SSF53448">
    <property type="entry name" value="Nucleotide-diphospho-sugar transferases"/>
    <property type="match status" value="1"/>
</dbReference>
<evidence type="ECO:0000256" key="13">
    <source>
        <dbReference type="ARBA" id="ARBA00023315"/>
    </source>
</evidence>
<keyword evidence="14" id="KW-0961">Cell wall biogenesis/degradation</keyword>
<evidence type="ECO:0000256" key="14">
    <source>
        <dbReference type="ARBA" id="ARBA00023316"/>
    </source>
</evidence>
<keyword evidence="13" id="KW-0012">Acyltransferase</keyword>
<evidence type="ECO:0000256" key="2">
    <source>
        <dbReference type="ARBA" id="ARBA00004496"/>
    </source>
</evidence>
<dbReference type="Pfam" id="PF00132">
    <property type="entry name" value="Hexapep"/>
    <property type="match status" value="1"/>
</dbReference>
<keyword evidence="12" id="KW-0511">Multifunctional enzyme</keyword>
<reference evidence="17 18" key="1">
    <citation type="submission" date="2024-06" db="EMBL/GenBank/DDBJ databases">
        <authorList>
            <person name="Kraege A."/>
            <person name="Thomma B."/>
        </authorList>
    </citation>
    <scope>NUCLEOTIDE SEQUENCE [LARGE SCALE GENOMIC DNA]</scope>
</reference>
<dbReference type="CDD" id="cd03353">
    <property type="entry name" value="LbH_GlmU_C"/>
    <property type="match status" value="1"/>
</dbReference>
<evidence type="ECO:0000256" key="12">
    <source>
        <dbReference type="ARBA" id="ARBA00023268"/>
    </source>
</evidence>
<proteinExistence type="inferred from homology"/>
<comment type="caution">
    <text evidence="17">The sequence shown here is derived from an EMBL/GenBank/DDBJ whole genome shotgun (WGS) entry which is preliminary data.</text>
</comment>
<comment type="catalytic activity">
    <reaction evidence="16">
        <text>N-acetyl-alpha-D-glucosamine 1-phosphate + UTP + H(+) = UDP-N-acetyl-alpha-D-glucosamine + diphosphate</text>
        <dbReference type="Rhea" id="RHEA:13509"/>
        <dbReference type="ChEBI" id="CHEBI:15378"/>
        <dbReference type="ChEBI" id="CHEBI:33019"/>
        <dbReference type="ChEBI" id="CHEBI:46398"/>
        <dbReference type="ChEBI" id="CHEBI:57705"/>
        <dbReference type="ChEBI" id="CHEBI:57776"/>
        <dbReference type="EC" id="2.7.7.23"/>
    </reaction>
</comment>
<name>A0ABP1G9B4_9CHLO</name>
<evidence type="ECO:0000256" key="6">
    <source>
        <dbReference type="ARBA" id="ARBA00022679"/>
    </source>
</evidence>
<protein>
    <submittedName>
        <fullName evidence="17">G10050 protein</fullName>
    </submittedName>
</protein>
<comment type="similarity">
    <text evidence="3">In the C-terminal section; belongs to the transferase hexapeptide repeat family.</text>
</comment>
<evidence type="ECO:0000256" key="1">
    <source>
        <dbReference type="ARBA" id="ARBA00001946"/>
    </source>
</evidence>
<dbReference type="PANTHER" id="PTHR43584:SF3">
    <property type="entry name" value="BIFUNCTIONAL PROTEIN GLMU"/>
    <property type="match status" value="1"/>
</dbReference>
<evidence type="ECO:0000256" key="3">
    <source>
        <dbReference type="ARBA" id="ARBA00007707"/>
    </source>
</evidence>
<dbReference type="InterPro" id="IPR018357">
    <property type="entry name" value="Hexapep_transf_CS"/>
</dbReference>
<dbReference type="InterPro" id="IPR011004">
    <property type="entry name" value="Trimer_LpxA-like_sf"/>
</dbReference>
<keyword evidence="8" id="KW-0479">Metal-binding</keyword>
<keyword evidence="10" id="KW-0133">Cell shape</keyword>
<comment type="cofactor">
    <cofactor evidence="1">
        <name>Mg(2+)</name>
        <dbReference type="ChEBI" id="CHEBI:18420"/>
    </cofactor>
</comment>
<evidence type="ECO:0000256" key="7">
    <source>
        <dbReference type="ARBA" id="ARBA00022695"/>
    </source>
</evidence>
<keyword evidence="6" id="KW-0808">Transferase</keyword>
<dbReference type="PROSITE" id="PS00101">
    <property type="entry name" value="HEXAPEP_TRANSFERASES"/>
    <property type="match status" value="1"/>
</dbReference>
<dbReference type="InterPro" id="IPR038009">
    <property type="entry name" value="GlmU_C_LbH"/>
</dbReference>
<evidence type="ECO:0000256" key="4">
    <source>
        <dbReference type="ARBA" id="ARBA00007947"/>
    </source>
</evidence>
<organism evidence="17 18">
    <name type="scientific">Coccomyxa viridis</name>
    <dbReference type="NCBI Taxonomy" id="1274662"/>
    <lineage>
        <taxon>Eukaryota</taxon>
        <taxon>Viridiplantae</taxon>
        <taxon>Chlorophyta</taxon>
        <taxon>core chlorophytes</taxon>
        <taxon>Trebouxiophyceae</taxon>
        <taxon>Trebouxiophyceae incertae sedis</taxon>
        <taxon>Coccomyxaceae</taxon>
        <taxon>Coccomyxa</taxon>
    </lineage>
</organism>
<dbReference type="Gene3D" id="2.160.10.10">
    <property type="entry name" value="Hexapeptide repeat proteins"/>
    <property type="match status" value="1"/>
</dbReference>